<dbReference type="InterPro" id="IPR004528">
    <property type="entry name" value="KdsB"/>
</dbReference>
<dbReference type="GO" id="GO:0008690">
    <property type="term" value="F:3-deoxy-manno-octulosonate cytidylyltransferase activity"/>
    <property type="evidence" value="ECO:0007669"/>
    <property type="project" value="InterPro"/>
</dbReference>
<dbReference type="PANTHER" id="PTHR42866">
    <property type="entry name" value="3-DEOXY-MANNO-OCTULOSONATE CYTIDYLYLTRANSFERASE"/>
    <property type="match status" value="1"/>
</dbReference>
<dbReference type="NCBIfam" id="NF003952">
    <property type="entry name" value="PRK05450.1-5"/>
    <property type="match status" value="1"/>
</dbReference>
<dbReference type="SUPFAM" id="SSF53448">
    <property type="entry name" value="Nucleotide-diphospho-sugar transferases"/>
    <property type="match status" value="1"/>
</dbReference>
<accession>A0A1T4W7N1</accession>
<proteinExistence type="predicted"/>
<gene>
    <name evidence="4" type="ORF">SAMN02745178_00134</name>
</gene>
<evidence type="ECO:0000313" key="4">
    <source>
        <dbReference type="EMBL" id="SKA73324.1"/>
    </source>
</evidence>
<dbReference type="AlphaFoldDB" id="A0A1T4W7N1"/>
<dbReference type="GeneID" id="93336634"/>
<evidence type="ECO:0000256" key="2">
    <source>
        <dbReference type="ARBA" id="ARBA00022695"/>
    </source>
</evidence>
<dbReference type="CDD" id="cd02517">
    <property type="entry name" value="CMP-KDO-Synthetase"/>
    <property type="match status" value="1"/>
</dbReference>
<sequence>MKTIAVIPARYASTRMPGKPLADVLGKPMIYWVYRAARACPKLDDVLIATDDERIADACKTYDMRYIMTSPDHDTPTGRIWEVSTVEDADLYLQLMGDEPLVNPAAFDLILPETLPDDPYYVAVLTNVMEHPADVIDFSNQKVVTNAAREILLISRSPIPYPKGTLDFEYEKVTGIQLYSKQALKFYHDTPKSILEKAEENDMMRFIENGHKVHAIVSPYKTVSVDTPKDLALVNEILKEKQHG</sequence>
<organism evidence="4 5">
    <name type="scientific">Gemmiger formicilis</name>
    <dbReference type="NCBI Taxonomy" id="745368"/>
    <lineage>
        <taxon>Bacteria</taxon>
        <taxon>Bacillati</taxon>
        <taxon>Bacillota</taxon>
        <taxon>Clostridia</taxon>
        <taxon>Eubacteriales</taxon>
        <taxon>Gemmiger</taxon>
    </lineage>
</organism>
<evidence type="ECO:0000256" key="1">
    <source>
        <dbReference type="ARBA" id="ARBA00022679"/>
    </source>
</evidence>
<keyword evidence="2 4" id="KW-0548">Nucleotidyltransferase</keyword>
<dbReference type="GO" id="GO:0009103">
    <property type="term" value="P:lipopolysaccharide biosynthetic process"/>
    <property type="evidence" value="ECO:0007669"/>
    <property type="project" value="UniProtKB-KW"/>
</dbReference>
<keyword evidence="3" id="KW-0448">Lipopolysaccharide biosynthesis</keyword>
<dbReference type="GO" id="GO:0005829">
    <property type="term" value="C:cytosol"/>
    <property type="evidence" value="ECO:0007669"/>
    <property type="project" value="TreeGrafter"/>
</dbReference>
<name>A0A1T4W7N1_9FIRM</name>
<keyword evidence="1 4" id="KW-0808">Transferase</keyword>
<dbReference type="InterPro" id="IPR003329">
    <property type="entry name" value="Cytidylyl_trans"/>
</dbReference>
<protein>
    <submittedName>
        <fullName evidence="4">3-deoxy-manno-octulosonate cytidylyltransferase (CMP-KDO synthetase)</fullName>
    </submittedName>
</protein>
<dbReference type="PANTHER" id="PTHR42866:SF2">
    <property type="entry name" value="3-DEOXY-MANNO-OCTULOSONATE CYTIDYLYLTRANSFERASE, MITOCHONDRIAL"/>
    <property type="match status" value="1"/>
</dbReference>
<dbReference type="InterPro" id="IPR029044">
    <property type="entry name" value="Nucleotide-diphossugar_trans"/>
</dbReference>
<evidence type="ECO:0000313" key="5">
    <source>
        <dbReference type="Proteomes" id="UP000190286"/>
    </source>
</evidence>
<evidence type="ECO:0000256" key="3">
    <source>
        <dbReference type="ARBA" id="ARBA00022985"/>
    </source>
</evidence>
<dbReference type="RefSeq" id="WP_078783154.1">
    <property type="nucleotide sequence ID" value="NZ_FUYF01000001.1"/>
</dbReference>
<dbReference type="Gene3D" id="3.90.550.10">
    <property type="entry name" value="Spore Coat Polysaccharide Biosynthesis Protein SpsA, Chain A"/>
    <property type="match status" value="1"/>
</dbReference>
<dbReference type="Pfam" id="PF02348">
    <property type="entry name" value="CTP_transf_3"/>
    <property type="match status" value="1"/>
</dbReference>
<dbReference type="OrthoDB" id="9815559at2"/>
<dbReference type="STRING" id="745368.SAMN02745178_00134"/>
<dbReference type="EMBL" id="FUYF01000001">
    <property type="protein sequence ID" value="SKA73324.1"/>
    <property type="molecule type" value="Genomic_DNA"/>
</dbReference>
<reference evidence="4 5" key="1">
    <citation type="submission" date="2017-02" db="EMBL/GenBank/DDBJ databases">
        <authorList>
            <person name="Peterson S.W."/>
        </authorList>
    </citation>
    <scope>NUCLEOTIDE SEQUENCE [LARGE SCALE GENOMIC DNA]</scope>
    <source>
        <strain evidence="4 5">ATCC 27749</strain>
    </source>
</reference>
<keyword evidence="5" id="KW-1185">Reference proteome</keyword>
<dbReference type="Proteomes" id="UP000190286">
    <property type="component" value="Unassembled WGS sequence"/>
</dbReference>